<comment type="caution">
    <text evidence="2">The sequence shown here is derived from an EMBL/GenBank/DDBJ whole genome shotgun (WGS) entry which is preliminary data.</text>
</comment>
<feature type="compositionally biased region" description="Pro residues" evidence="1">
    <location>
        <begin position="268"/>
        <end position="277"/>
    </location>
</feature>
<evidence type="ECO:0000313" key="2">
    <source>
        <dbReference type="EMBL" id="NJP35123.1"/>
    </source>
</evidence>
<organism evidence="2 3">
    <name type="scientific">Micromonospora thermarum</name>
    <dbReference type="NCBI Taxonomy" id="2720024"/>
    <lineage>
        <taxon>Bacteria</taxon>
        <taxon>Bacillati</taxon>
        <taxon>Actinomycetota</taxon>
        <taxon>Actinomycetes</taxon>
        <taxon>Micromonosporales</taxon>
        <taxon>Micromonosporaceae</taxon>
        <taxon>Micromonospora</taxon>
    </lineage>
</organism>
<protein>
    <submittedName>
        <fullName evidence="2">Uncharacterized protein</fullName>
    </submittedName>
</protein>
<accession>A0ABX0ZGN8</accession>
<sequence length="335" mass="33527">MLGRGRLARWTLRGVLLVGGVFGVWGLCDAVVDQPAHAAEPTRLCVRGDLLDAEVTALGGSLACTPAPPPRSPVEATRVRVDLVLPGADQPLARVKLSARVPTGGQSSNRRIPARQPVDAPRPRGGVDAIVEVAGSVVRRVVGIASPAVAEVSRTGLPEPVAAVVRPVADPIVDVLPPVLTPVLAPVLDVAQPILGPPAAPSTPPADPVEIAPTPVGGASAVGTPGALTRSAAPLFAVAPGDPSPAPASTTAPHRKPWADAGRALVPPGDPRNPPGSAPGAPASTAGSGSAAVGTGDPADATVRSWAPDLKRSGHHVRGCDTLAGRSPQPDTRPA</sequence>
<feature type="compositionally biased region" description="Low complexity" evidence="1">
    <location>
        <begin position="237"/>
        <end position="252"/>
    </location>
</feature>
<reference evidence="2 3" key="1">
    <citation type="submission" date="2020-03" db="EMBL/GenBank/DDBJ databases">
        <title>WGS of actinomycetes isolated from Thailand.</title>
        <authorList>
            <person name="Thawai C."/>
        </authorList>
    </citation>
    <scope>NUCLEOTIDE SEQUENCE [LARGE SCALE GENOMIC DNA]</scope>
    <source>
        <strain evidence="2 3">HSS6-12</strain>
    </source>
</reference>
<gene>
    <name evidence="2" type="ORF">HCJ94_24870</name>
</gene>
<dbReference type="EMBL" id="JAATEO010000034">
    <property type="protein sequence ID" value="NJP35123.1"/>
    <property type="molecule type" value="Genomic_DNA"/>
</dbReference>
<evidence type="ECO:0000313" key="3">
    <source>
        <dbReference type="Proteomes" id="UP000783871"/>
    </source>
</evidence>
<name>A0ABX0ZGN8_9ACTN</name>
<feature type="region of interest" description="Disordered" evidence="1">
    <location>
        <begin position="236"/>
        <end position="335"/>
    </location>
</feature>
<evidence type="ECO:0000256" key="1">
    <source>
        <dbReference type="SAM" id="MobiDB-lite"/>
    </source>
</evidence>
<keyword evidence="3" id="KW-1185">Reference proteome</keyword>
<feature type="region of interest" description="Disordered" evidence="1">
    <location>
        <begin position="100"/>
        <end position="123"/>
    </location>
</feature>
<feature type="compositionally biased region" description="Low complexity" evidence="1">
    <location>
        <begin position="278"/>
        <end position="296"/>
    </location>
</feature>
<proteinExistence type="predicted"/>
<dbReference type="Proteomes" id="UP000783871">
    <property type="component" value="Unassembled WGS sequence"/>
</dbReference>